<gene>
    <name evidence="1" type="ORF">SAMN03080606_01124</name>
</gene>
<dbReference type="Gene3D" id="2.60.120.260">
    <property type="entry name" value="Galactose-binding domain-like"/>
    <property type="match status" value="1"/>
</dbReference>
<accession>A0A1G5EDF5</accession>
<dbReference type="STRING" id="1120976.SAMN03080606_01124"/>
<dbReference type="EMBL" id="FMUS01000005">
    <property type="protein sequence ID" value="SCY24955.1"/>
    <property type="molecule type" value="Genomic_DNA"/>
</dbReference>
<evidence type="ECO:0000313" key="1">
    <source>
        <dbReference type="EMBL" id="SCY24955.1"/>
    </source>
</evidence>
<dbReference type="RefSeq" id="WP_091540956.1">
    <property type="nucleotide sequence ID" value="NZ_FMUS01000005.1"/>
</dbReference>
<name>A0A1G5EDF5_9FIRM</name>
<organism evidence="1 2">
    <name type="scientific">Alkaliphilus peptidifermentans DSM 18978</name>
    <dbReference type="NCBI Taxonomy" id="1120976"/>
    <lineage>
        <taxon>Bacteria</taxon>
        <taxon>Bacillati</taxon>
        <taxon>Bacillota</taxon>
        <taxon>Clostridia</taxon>
        <taxon>Peptostreptococcales</taxon>
        <taxon>Natronincolaceae</taxon>
        <taxon>Alkaliphilus</taxon>
    </lineage>
</organism>
<dbReference type="Proteomes" id="UP000198636">
    <property type="component" value="Unassembled WGS sequence"/>
</dbReference>
<proteinExistence type="predicted"/>
<reference evidence="1 2" key="1">
    <citation type="submission" date="2016-10" db="EMBL/GenBank/DDBJ databases">
        <authorList>
            <person name="de Groot N.N."/>
        </authorList>
    </citation>
    <scope>NUCLEOTIDE SEQUENCE [LARGE SCALE GENOMIC DNA]</scope>
    <source>
        <strain evidence="1 2">DSM 18978</strain>
    </source>
</reference>
<keyword evidence="2" id="KW-1185">Reference proteome</keyword>
<dbReference type="AlphaFoldDB" id="A0A1G5EDF5"/>
<protein>
    <submittedName>
        <fullName evidence="1">Uncharacterized protein</fullName>
    </submittedName>
</protein>
<sequence>MGYSASLLKNSTAVDGLSNWTSSGVWVANFGITQGHIFVLTGDAYMTQSVNLANLDFKPYSFKLTLTYRVDEAPLIQEPKIKARCRMTYYYSDGSMDEFIHPIGSITFPESLRPIGYPTWKKITIEPEREEDKTILSVGIYIEKEGTIGNLWVDNVDLRHLDNELLEREDKGKDFNSIITDDDGLHIYDGNAFEGAEKIITLGRHDKREEINLFGLKVKGPQSNHEVKLGQVDVYTEEEEKKIRYGLEIRGRNNVVMLDEYGIDPRFIKTFKNLIFNSSFERFDPVSKIPHFWTGGISTADSSFDNTRSMKLNPGETSEQTTTQGNYNPRANPAWWDNKSTRVSFFKKGGDVQVQVFSEYDYAPYPLRDEAGMMATYYNTGESNNWDVGRYTFSFEPLKSGRVWIRFSNIGTRAAYIDAVQMEPDFNGKYPSFYTNGPYSVSADEVPLSDTWLEYINIPYNQTISIQFNQRYTIPPTVTASLLRNILAGNVGSSFGSYNIVPNIDLIIEEENGFLFYTGAYITWGGSAPASIDNGYVSVQVVGRL</sequence>
<evidence type="ECO:0000313" key="2">
    <source>
        <dbReference type="Proteomes" id="UP000198636"/>
    </source>
</evidence>